<accession>A0ABV6C0I5</accession>
<organism evidence="1 2">
    <name type="scientific">Flavobacterium procerum</name>
    <dbReference type="NCBI Taxonomy" id="1455569"/>
    <lineage>
        <taxon>Bacteria</taxon>
        <taxon>Pseudomonadati</taxon>
        <taxon>Bacteroidota</taxon>
        <taxon>Flavobacteriia</taxon>
        <taxon>Flavobacteriales</taxon>
        <taxon>Flavobacteriaceae</taxon>
        <taxon>Flavobacterium</taxon>
    </lineage>
</organism>
<gene>
    <name evidence="1" type="ORF">ACFFLS_22465</name>
</gene>
<reference evidence="1 2" key="1">
    <citation type="submission" date="2024-09" db="EMBL/GenBank/DDBJ databases">
        <authorList>
            <person name="Sun Q."/>
            <person name="Mori K."/>
        </authorList>
    </citation>
    <scope>NUCLEOTIDE SEQUENCE [LARGE SCALE GENOMIC DNA]</scope>
    <source>
        <strain evidence="1 2">CGMCC 1.12926</strain>
    </source>
</reference>
<comment type="caution">
    <text evidence="1">The sequence shown here is derived from an EMBL/GenBank/DDBJ whole genome shotgun (WGS) entry which is preliminary data.</text>
</comment>
<dbReference type="RefSeq" id="WP_379687635.1">
    <property type="nucleotide sequence ID" value="NZ_JBHLYW010000022.1"/>
</dbReference>
<keyword evidence="2" id="KW-1185">Reference proteome</keyword>
<sequence>MKNIFYLIIIFIVISACNNNSNADKTKISKANSEINQNKIAKSEKLKIVGDSIEIPSFEIEIDLSKKAEEKLRSENETIIVLTNIFGEPKSDSNQEGPLALAHSKIELTDKRKAVFKNIKISEKTYKSLESDKIWATIEIFSGRKSTNNNIIDSDFLEDDVENIINKKFVLKAKLIGE</sequence>
<dbReference type="PROSITE" id="PS51257">
    <property type="entry name" value="PROKAR_LIPOPROTEIN"/>
    <property type="match status" value="1"/>
</dbReference>
<dbReference type="EMBL" id="JBHLYW010000022">
    <property type="protein sequence ID" value="MFC0079829.1"/>
    <property type="molecule type" value="Genomic_DNA"/>
</dbReference>
<name>A0ABV6C0I5_9FLAO</name>
<dbReference type="Proteomes" id="UP001589734">
    <property type="component" value="Unassembled WGS sequence"/>
</dbReference>
<proteinExistence type="predicted"/>
<evidence type="ECO:0008006" key="3">
    <source>
        <dbReference type="Google" id="ProtNLM"/>
    </source>
</evidence>
<evidence type="ECO:0000313" key="2">
    <source>
        <dbReference type="Proteomes" id="UP001589734"/>
    </source>
</evidence>
<protein>
    <recommendedName>
        <fullName evidence="3">Lipid/polyisoprenoid-binding YceI-like domain-containing protein</fullName>
    </recommendedName>
</protein>
<evidence type="ECO:0000313" key="1">
    <source>
        <dbReference type="EMBL" id="MFC0079829.1"/>
    </source>
</evidence>